<dbReference type="RefSeq" id="WP_207325202.1">
    <property type="nucleotide sequence ID" value="NZ_CP071504.1"/>
</dbReference>
<sequence>MQYRTLVTSDGCDNGPRLVAIGLVGLLLPGLGALLFGAGHWLWALGLPLILVSWLSAKRRCRDSSRPGFWAMALVALMMLWLLMLTLAAPVAASLGLLALAGAMLGLLAAFPSHPRKHYRDGYWHMDMPVPEPPVGNRIEPSLGGRAESGSGGRIEPSLSMGGQAMQAQAIHERAMEGITEVLPEQLAHSGYRAQDQLPEDNPFVAPWQADANGPETWDEGAGWQAREAEDEPDTTGSLTELMQQILVVLQRWWRPMLALLALLAVVALVALLWPKGQDSEENAGETQPENHSREQVKLPDGLNLALEEEALLLIWKGERTQEGPLWSQATAKGDATCRVLEFNNGSQYRPLEVRVLASTDTEARFSPLDSRDIIRDMALRGSVSLCGYQFSLRGSQAVLEQQAHFAEYLP</sequence>
<proteinExistence type="predicted"/>
<evidence type="ECO:0000313" key="3">
    <source>
        <dbReference type="EMBL" id="QSX30330.1"/>
    </source>
</evidence>
<feature type="region of interest" description="Disordered" evidence="1">
    <location>
        <begin position="279"/>
        <end position="298"/>
    </location>
</feature>
<feature type="transmembrane region" description="Helical" evidence="2">
    <location>
        <begin position="41"/>
        <end position="57"/>
    </location>
</feature>
<accession>A0A975AKM9</accession>
<keyword evidence="2" id="KW-0812">Transmembrane</keyword>
<feature type="region of interest" description="Disordered" evidence="1">
    <location>
        <begin position="214"/>
        <end position="236"/>
    </location>
</feature>
<dbReference type="EMBL" id="CP071504">
    <property type="protein sequence ID" value="QSX30330.1"/>
    <property type="molecule type" value="Genomic_DNA"/>
</dbReference>
<keyword evidence="2" id="KW-1133">Transmembrane helix</keyword>
<reference evidence="3 4" key="1">
    <citation type="submission" date="2021-03" db="EMBL/GenBank/DDBJ databases">
        <title>Novel species identification of genus Shewanella.</title>
        <authorList>
            <person name="Liu G."/>
            <person name="Zhang Q."/>
        </authorList>
    </citation>
    <scope>NUCLEOTIDE SEQUENCE [LARGE SCALE GENOMIC DNA]</scope>
    <source>
        <strain evidence="3 4">FJAT-53726</strain>
    </source>
</reference>
<organism evidence="3 4">
    <name type="scientific">Shewanella cyperi</name>
    <dbReference type="NCBI Taxonomy" id="2814292"/>
    <lineage>
        <taxon>Bacteria</taxon>
        <taxon>Pseudomonadati</taxon>
        <taxon>Pseudomonadota</taxon>
        <taxon>Gammaproteobacteria</taxon>
        <taxon>Alteromonadales</taxon>
        <taxon>Shewanellaceae</taxon>
        <taxon>Shewanella</taxon>
    </lineage>
</organism>
<gene>
    <name evidence="3" type="ORF">JYB88_01305</name>
</gene>
<name>A0A975AKM9_9GAMM</name>
<dbReference type="KEGG" id="scyp:JYB88_01305"/>
<dbReference type="AlphaFoldDB" id="A0A975AKM9"/>
<feature type="transmembrane region" description="Helical" evidence="2">
    <location>
        <begin position="69"/>
        <end position="87"/>
    </location>
</feature>
<dbReference type="Proteomes" id="UP000663281">
    <property type="component" value="Chromosome"/>
</dbReference>
<feature type="compositionally biased region" description="Basic and acidic residues" evidence="1">
    <location>
        <begin position="289"/>
        <end position="298"/>
    </location>
</feature>
<feature type="transmembrane region" description="Helical" evidence="2">
    <location>
        <begin position="93"/>
        <end position="111"/>
    </location>
</feature>
<evidence type="ECO:0000313" key="4">
    <source>
        <dbReference type="Proteomes" id="UP000663281"/>
    </source>
</evidence>
<keyword evidence="2" id="KW-0472">Membrane</keyword>
<evidence type="ECO:0008006" key="5">
    <source>
        <dbReference type="Google" id="ProtNLM"/>
    </source>
</evidence>
<feature type="transmembrane region" description="Helical" evidence="2">
    <location>
        <begin position="253"/>
        <end position="274"/>
    </location>
</feature>
<evidence type="ECO:0000256" key="1">
    <source>
        <dbReference type="SAM" id="MobiDB-lite"/>
    </source>
</evidence>
<evidence type="ECO:0000256" key="2">
    <source>
        <dbReference type="SAM" id="Phobius"/>
    </source>
</evidence>
<protein>
    <recommendedName>
        <fullName evidence="5">DUF805 domain-containing protein</fullName>
    </recommendedName>
</protein>
<keyword evidence="4" id="KW-1185">Reference proteome</keyword>